<name>A0A9Q4KZY7_9EURY</name>
<dbReference type="EMBL" id="JAMQOT010000001">
    <property type="protein sequence ID" value="MDF9744223.1"/>
    <property type="molecule type" value="Genomic_DNA"/>
</dbReference>
<feature type="compositionally biased region" description="Acidic residues" evidence="1">
    <location>
        <begin position="52"/>
        <end position="65"/>
    </location>
</feature>
<evidence type="ECO:0000313" key="3">
    <source>
        <dbReference type="Proteomes" id="UP001154061"/>
    </source>
</evidence>
<sequence length="104" mass="11749">MTADERPTVPPDLDPVSREAVRELADREPATLRSASDYLEALAAWKARRDEGAEDTATDDSEPDAYPDGVPEHATVSVTEIGDIEYYYYQWREGDEIRSETVER</sequence>
<dbReference type="Proteomes" id="UP001154061">
    <property type="component" value="Unassembled WGS sequence"/>
</dbReference>
<dbReference type="RefSeq" id="WP_277519708.1">
    <property type="nucleotide sequence ID" value="NZ_JAMQOT010000001.1"/>
</dbReference>
<reference evidence="2" key="1">
    <citation type="submission" date="2022-06" db="EMBL/GenBank/DDBJ databases">
        <title>Natrinema sp. a new haloarchaeum isolate from saline soil.</title>
        <authorList>
            <person name="Strakova D."/>
            <person name="Galisteo C."/>
            <person name="Sanchez-Porro C."/>
            <person name="Ventosa A."/>
        </authorList>
    </citation>
    <scope>NUCLEOTIDE SEQUENCE</scope>
    <source>
        <strain evidence="2">S1CR25-10</strain>
    </source>
</reference>
<comment type="caution">
    <text evidence="2">The sequence shown here is derived from an EMBL/GenBank/DDBJ whole genome shotgun (WGS) entry which is preliminary data.</text>
</comment>
<protein>
    <submittedName>
        <fullName evidence="2">Uncharacterized protein</fullName>
    </submittedName>
</protein>
<feature type="region of interest" description="Disordered" evidence="1">
    <location>
        <begin position="47"/>
        <end position="74"/>
    </location>
</feature>
<evidence type="ECO:0000256" key="1">
    <source>
        <dbReference type="SAM" id="MobiDB-lite"/>
    </source>
</evidence>
<gene>
    <name evidence="2" type="ORF">NDI89_01350</name>
</gene>
<keyword evidence="3" id="KW-1185">Reference proteome</keyword>
<evidence type="ECO:0000313" key="2">
    <source>
        <dbReference type="EMBL" id="MDF9744223.1"/>
    </source>
</evidence>
<accession>A0A9Q4KZY7</accession>
<proteinExistence type="predicted"/>
<dbReference type="AlphaFoldDB" id="A0A9Q4KZY7"/>
<organism evidence="2 3">
    <name type="scientific">Natrinema salsiterrestre</name>
    <dbReference type="NCBI Taxonomy" id="2950540"/>
    <lineage>
        <taxon>Archaea</taxon>
        <taxon>Methanobacteriati</taxon>
        <taxon>Methanobacteriota</taxon>
        <taxon>Stenosarchaea group</taxon>
        <taxon>Halobacteria</taxon>
        <taxon>Halobacteriales</taxon>
        <taxon>Natrialbaceae</taxon>
        <taxon>Natrinema</taxon>
    </lineage>
</organism>